<accession>A0A673TR03</accession>
<keyword evidence="1" id="KW-1015">Disulfide bond</keyword>
<reference evidence="5 6" key="1">
    <citation type="submission" date="2019-05" db="EMBL/GenBank/DDBJ databases">
        <title>A Chromosome-scale Meerkat (S. suricatta) Genome Assembly.</title>
        <authorList>
            <person name="Dudchenko O."/>
            <person name="Lieberman Aiden E."/>
            <person name="Tung J."/>
            <person name="Barreiro L.B."/>
            <person name="Clutton-Brock T.H."/>
        </authorList>
    </citation>
    <scope>NUCLEOTIDE SEQUENCE [LARGE SCALE GENOMIC DNA]</scope>
</reference>
<organism evidence="5 6">
    <name type="scientific">Suricata suricatta</name>
    <name type="common">Meerkat</name>
    <dbReference type="NCBI Taxonomy" id="37032"/>
    <lineage>
        <taxon>Eukaryota</taxon>
        <taxon>Metazoa</taxon>
        <taxon>Chordata</taxon>
        <taxon>Craniata</taxon>
        <taxon>Vertebrata</taxon>
        <taxon>Euteleostomi</taxon>
        <taxon>Mammalia</taxon>
        <taxon>Eutheria</taxon>
        <taxon>Laurasiatheria</taxon>
        <taxon>Carnivora</taxon>
        <taxon>Feliformia</taxon>
        <taxon>Herpestidae</taxon>
        <taxon>Suricata</taxon>
    </lineage>
</organism>
<dbReference type="AlphaFoldDB" id="A0A673TR03"/>
<dbReference type="GO" id="GO:0005615">
    <property type="term" value="C:extracellular space"/>
    <property type="evidence" value="ECO:0007669"/>
    <property type="project" value="TreeGrafter"/>
</dbReference>
<dbReference type="InterPro" id="IPR050780">
    <property type="entry name" value="Mucin_vWF_Thrombospondin_sf"/>
</dbReference>
<dbReference type="PANTHER" id="PTHR11339:SF264">
    <property type="entry name" value="MUCIN-6"/>
    <property type="match status" value="1"/>
</dbReference>
<feature type="domain" description="VWFD" evidence="4">
    <location>
        <begin position="1"/>
        <end position="80"/>
    </location>
</feature>
<reference evidence="5" key="2">
    <citation type="submission" date="2025-08" db="UniProtKB">
        <authorList>
            <consortium name="Ensembl"/>
        </authorList>
    </citation>
    <scope>IDENTIFICATION</scope>
</reference>
<dbReference type="GO" id="GO:0031012">
    <property type="term" value="C:extracellular matrix"/>
    <property type="evidence" value="ECO:0007669"/>
    <property type="project" value="TreeGrafter"/>
</dbReference>
<dbReference type="SMART" id="SM00832">
    <property type="entry name" value="C8"/>
    <property type="match status" value="1"/>
</dbReference>
<protein>
    <recommendedName>
        <fullName evidence="4">VWFD domain-containing protein</fullName>
    </recommendedName>
</protein>
<keyword evidence="2" id="KW-0325">Glycoprotein</keyword>
<dbReference type="PROSITE" id="PS51233">
    <property type="entry name" value="VWFD"/>
    <property type="match status" value="1"/>
</dbReference>
<reference evidence="5" key="3">
    <citation type="submission" date="2025-09" db="UniProtKB">
        <authorList>
            <consortium name="Ensembl"/>
        </authorList>
    </citation>
    <scope>IDENTIFICATION</scope>
</reference>
<dbReference type="Pfam" id="PF00094">
    <property type="entry name" value="VWD"/>
    <property type="match status" value="1"/>
</dbReference>
<sequence length="249" mass="27602">GTRHGEDPHVHFRVKTGSLNLVLDVTVVPTLMPGPPQDALCGLCGNYNGNMKDDFETRSKYVASNELEFVNSWKESPLCGDASLTLDPCSLNAFRHSWAERACNIINSQTFAACHSQVYRLPYYEACVRDTCGCDTSGDCECLCDAVAAYAKACLDKGVCVDWRTPDFCRECPAPTSCTWHYQPCLCPQHPQSLPGTNIEGTDRERGLSIGRTKRRMECRGEGTERTPESRLPGRGQDWLWTRGAGPSR</sequence>
<dbReference type="Proteomes" id="UP000472268">
    <property type="component" value="Chromosome 11"/>
</dbReference>
<evidence type="ECO:0000313" key="6">
    <source>
        <dbReference type="Proteomes" id="UP000472268"/>
    </source>
</evidence>
<dbReference type="PANTHER" id="PTHR11339">
    <property type="entry name" value="EXTRACELLULAR MATRIX GLYCOPROTEIN RELATED"/>
    <property type="match status" value="1"/>
</dbReference>
<dbReference type="Ensembl" id="ENSSSUT00005013145.1">
    <property type="protein sequence ID" value="ENSSSUP00005011491.1"/>
    <property type="gene ID" value="ENSSSUG00005007353.1"/>
</dbReference>
<proteinExistence type="predicted"/>
<evidence type="ECO:0000256" key="3">
    <source>
        <dbReference type="SAM" id="MobiDB-lite"/>
    </source>
</evidence>
<evidence type="ECO:0000259" key="4">
    <source>
        <dbReference type="PROSITE" id="PS51233"/>
    </source>
</evidence>
<evidence type="ECO:0000256" key="1">
    <source>
        <dbReference type="ARBA" id="ARBA00023157"/>
    </source>
</evidence>
<keyword evidence="6" id="KW-1185">Reference proteome</keyword>
<evidence type="ECO:0000256" key="2">
    <source>
        <dbReference type="ARBA" id="ARBA00023180"/>
    </source>
</evidence>
<feature type="region of interest" description="Disordered" evidence="3">
    <location>
        <begin position="217"/>
        <end position="249"/>
    </location>
</feature>
<dbReference type="Pfam" id="PF08742">
    <property type="entry name" value="C8"/>
    <property type="match status" value="1"/>
</dbReference>
<name>A0A673TR03_SURSU</name>
<feature type="compositionally biased region" description="Basic and acidic residues" evidence="3">
    <location>
        <begin position="217"/>
        <end position="229"/>
    </location>
</feature>
<dbReference type="InterPro" id="IPR001846">
    <property type="entry name" value="VWF_type-D"/>
</dbReference>
<dbReference type="InterPro" id="IPR014853">
    <property type="entry name" value="VWF/SSPO/ZAN-like_Cys-rich_dom"/>
</dbReference>
<evidence type="ECO:0000313" key="5">
    <source>
        <dbReference type="Ensembl" id="ENSSSUP00005011491.1"/>
    </source>
</evidence>